<evidence type="ECO:0000256" key="6">
    <source>
        <dbReference type="ARBA" id="ARBA00023065"/>
    </source>
</evidence>
<evidence type="ECO:0000256" key="4">
    <source>
        <dbReference type="ARBA" id="ARBA00022692"/>
    </source>
</evidence>
<evidence type="ECO:0000256" key="1">
    <source>
        <dbReference type="ARBA" id="ARBA00004141"/>
    </source>
</evidence>
<comment type="similarity">
    <text evidence="2">Belongs to the aromatic acid exporter (TC 2.A.85) family.</text>
</comment>
<dbReference type="EMBL" id="GDJX01023970">
    <property type="protein sequence ID" value="JAT43966.1"/>
    <property type="molecule type" value="Transcribed_RNA"/>
</dbReference>
<evidence type="ECO:0000256" key="3">
    <source>
        <dbReference type="ARBA" id="ARBA00022448"/>
    </source>
</evidence>
<dbReference type="AlphaFoldDB" id="A0A1D1XNJ5"/>
<name>A0A1D1XNJ5_9ARAE</name>
<evidence type="ECO:0000256" key="9">
    <source>
        <dbReference type="SAM" id="Phobius"/>
    </source>
</evidence>
<reference evidence="10" key="1">
    <citation type="submission" date="2015-07" db="EMBL/GenBank/DDBJ databases">
        <title>Transcriptome Assembly of Anthurium amnicola.</title>
        <authorList>
            <person name="Suzuki J."/>
        </authorList>
    </citation>
    <scope>NUCLEOTIDE SEQUENCE</scope>
</reference>
<gene>
    <name evidence="10" type="primary">ALMT12_2</name>
    <name evidence="10" type="ORF">g.115024</name>
</gene>
<sequence length="388" mass="42242">NTVNCTSSGETLLSRSIKPSTVNYGQQCTISGGDLSRDRRPISLAMASTAASAPRVDSVAVTFEPEEEDPIPGVKQKKKWWPCLAPWRLVQEEEDRRRLVHAAKVGTALVLVSLLYILEVVHDRLGDNALWAIMTVVVVFQLSSGATISKGVNRGIGTVLGGGLGFLVAYAAQEIGGKGKAVAIGVSVFVFECAEYLRAADGHVEAHKSCISANCLSVLNSKSSDESLLNFARWEPWHGRFGFSYPWNKYILIGELLRELAIPILSLNACLQSKYQTSPLFSKFIIKEQCEGACVLLGGLIKELGQNIQSMRRSPTRESIIPKIQSMKLALTSPMLAYQLGILVNQNEITACGLSTTSFVFILTGILDRVEELAKEVEELGALASFHQ</sequence>
<feature type="transmembrane region" description="Helical" evidence="9">
    <location>
        <begin position="99"/>
        <end position="118"/>
    </location>
</feature>
<comment type="subcellular location">
    <subcellularLocation>
        <location evidence="1">Membrane</location>
        <topology evidence="1">Multi-pass membrane protein</topology>
    </subcellularLocation>
</comment>
<dbReference type="GO" id="GO:0016020">
    <property type="term" value="C:membrane"/>
    <property type="evidence" value="ECO:0007669"/>
    <property type="project" value="UniProtKB-SubCell"/>
</dbReference>
<keyword evidence="6" id="KW-0406">Ion transport</keyword>
<evidence type="ECO:0000256" key="8">
    <source>
        <dbReference type="ARBA" id="ARBA00023303"/>
    </source>
</evidence>
<keyword evidence="4 9" id="KW-0812">Transmembrane</keyword>
<protein>
    <submittedName>
        <fullName evidence="10">Aluminum-activated malate transporter 12</fullName>
    </submittedName>
</protein>
<proteinExistence type="inferred from homology"/>
<keyword evidence="8" id="KW-0407">Ion channel</keyword>
<feature type="non-terminal residue" evidence="10">
    <location>
        <position position="1"/>
    </location>
</feature>
<feature type="transmembrane region" description="Helical" evidence="9">
    <location>
        <begin position="155"/>
        <end position="172"/>
    </location>
</feature>
<evidence type="ECO:0000256" key="7">
    <source>
        <dbReference type="ARBA" id="ARBA00023136"/>
    </source>
</evidence>
<evidence type="ECO:0000256" key="2">
    <source>
        <dbReference type="ARBA" id="ARBA00007079"/>
    </source>
</evidence>
<dbReference type="GO" id="GO:0015743">
    <property type="term" value="P:malate transport"/>
    <property type="evidence" value="ECO:0007669"/>
    <property type="project" value="InterPro"/>
</dbReference>
<organism evidence="10">
    <name type="scientific">Anthurium amnicola</name>
    <dbReference type="NCBI Taxonomy" id="1678845"/>
    <lineage>
        <taxon>Eukaryota</taxon>
        <taxon>Viridiplantae</taxon>
        <taxon>Streptophyta</taxon>
        <taxon>Embryophyta</taxon>
        <taxon>Tracheophyta</taxon>
        <taxon>Spermatophyta</taxon>
        <taxon>Magnoliopsida</taxon>
        <taxon>Liliopsida</taxon>
        <taxon>Araceae</taxon>
        <taxon>Pothoideae</taxon>
        <taxon>Potheae</taxon>
        <taxon>Anthurium</taxon>
    </lineage>
</organism>
<keyword evidence="3" id="KW-0813">Transport</keyword>
<evidence type="ECO:0000256" key="5">
    <source>
        <dbReference type="ARBA" id="ARBA00022989"/>
    </source>
</evidence>
<keyword evidence="7 9" id="KW-0472">Membrane</keyword>
<accession>A0A1D1XNJ5</accession>
<feature type="transmembrane region" description="Helical" evidence="9">
    <location>
        <begin position="130"/>
        <end position="148"/>
    </location>
</feature>
<evidence type="ECO:0000313" key="10">
    <source>
        <dbReference type="EMBL" id="JAT43966.1"/>
    </source>
</evidence>
<dbReference type="Pfam" id="PF11744">
    <property type="entry name" value="ALMT"/>
    <property type="match status" value="1"/>
</dbReference>
<dbReference type="PANTHER" id="PTHR31086">
    <property type="entry name" value="ALUMINUM-ACTIVATED MALATE TRANSPORTER 10"/>
    <property type="match status" value="1"/>
</dbReference>
<dbReference type="InterPro" id="IPR020966">
    <property type="entry name" value="ALMT"/>
</dbReference>
<dbReference type="GO" id="GO:0034220">
    <property type="term" value="P:monoatomic ion transmembrane transport"/>
    <property type="evidence" value="ECO:0007669"/>
    <property type="project" value="UniProtKB-KW"/>
</dbReference>
<keyword evidence="5 9" id="KW-1133">Transmembrane helix</keyword>